<keyword evidence="1" id="KW-0472">Membrane</keyword>
<keyword evidence="1" id="KW-0812">Transmembrane</keyword>
<evidence type="ECO:0000259" key="2">
    <source>
        <dbReference type="Pfam" id="PF06580"/>
    </source>
</evidence>
<dbReference type="GO" id="GO:0016020">
    <property type="term" value="C:membrane"/>
    <property type="evidence" value="ECO:0007669"/>
    <property type="project" value="InterPro"/>
</dbReference>
<dbReference type="Pfam" id="PF06580">
    <property type="entry name" value="His_kinase"/>
    <property type="match status" value="1"/>
</dbReference>
<reference evidence="3 4" key="1">
    <citation type="submission" date="2016-11" db="EMBL/GenBank/DDBJ databases">
        <authorList>
            <person name="Jaros S."/>
            <person name="Januszkiewicz K."/>
            <person name="Wedrychowicz H."/>
        </authorList>
    </citation>
    <scope>NUCLEOTIDE SEQUENCE [LARGE SCALE GENOMIC DNA]</scope>
    <source>
        <strain evidence="3 4">DSM 25479</strain>
    </source>
</reference>
<dbReference type="STRING" id="1118202.SAMN05443429_107110"/>
<dbReference type="OrthoDB" id="9809908at2"/>
<keyword evidence="3" id="KW-0808">Transferase</keyword>
<dbReference type="Proteomes" id="UP000184335">
    <property type="component" value="Unassembled WGS sequence"/>
</dbReference>
<feature type="domain" description="Signal transduction histidine kinase internal region" evidence="2">
    <location>
        <begin position="292"/>
        <end position="369"/>
    </location>
</feature>
<organism evidence="3 4">
    <name type="scientific">Cruoricaptor ignavus</name>
    <dbReference type="NCBI Taxonomy" id="1118202"/>
    <lineage>
        <taxon>Bacteria</taxon>
        <taxon>Pseudomonadati</taxon>
        <taxon>Bacteroidota</taxon>
        <taxon>Flavobacteriia</taxon>
        <taxon>Flavobacteriales</taxon>
        <taxon>Weeksellaceae</taxon>
        <taxon>Cruoricaptor</taxon>
    </lineage>
</organism>
<dbReference type="EMBL" id="FQYI01000007">
    <property type="protein sequence ID" value="SHJ00389.1"/>
    <property type="molecule type" value="Genomic_DNA"/>
</dbReference>
<dbReference type="PANTHER" id="PTHR34220:SF7">
    <property type="entry name" value="SENSOR HISTIDINE KINASE YPDA"/>
    <property type="match status" value="1"/>
</dbReference>
<name>A0A1M6FRZ5_9FLAO</name>
<evidence type="ECO:0000313" key="4">
    <source>
        <dbReference type="Proteomes" id="UP000184335"/>
    </source>
</evidence>
<sequence>MHFSKKIIFAGGAGIIAIFLTLALYAVYFSQQTVRKVRIQNIENEAHINSEMLRHEIHNLLELPRQIHFAIENSWQNNGQIRDTELQPLRNILEANPNFLNATLCTPGGKNFVLKGRGFEAEKLNSTPAVSVVPPSTLRYKTAGPQASFFVYDISLEELNRHLAENHLGSDQQAVVMLGSGQILFSEKPDEWGKILPKNAEFEWQGPIRTDLPEPLILYLKFSPEKISRGSGQISLMLYGVSALALLVLVMLYLFYQRNLSRERSVSYRLSEKNQQLQLENERRLKENALLQLQQIETQINPHFLFNSLNSLKALIETESPKSNEFLQKLADVYRYVLKNNEGALAEISDEIQFVEEYFYLQKIRFGTALEMEISGNFERGKIPFLSLQTLVENAVKHNALSKNLPLKIEIRSDGERLTVKNNLNPKKNSPDASTGIGLEYIANIYRFHGRGGFGFLEENDYFVVFVPLIF</sequence>
<proteinExistence type="predicted"/>
<keyword evidence="4" id="KW-1185">Reference proteome</keyword>
<evidence type="ECO:0000256" key="1">
    <source>
        <dbReference type="SAM" id="Phobius"/>
    </source>
</evidence>
<evidence type="ECO:0000313" key="3">
    <source>
        <dbReference type="EMBL" id="SHJ00389.1"/>
    </source>
</evidence>
<dbReference type="InterPro" id="IPR050640">
    <property type="entry name" value="Bact_2-comp_sensor_kinase"/>
</dbReference>
<accession>A0A1M6FRZ5</accession>
<dbReference type="InterPro" id="IPR036890">
    <property type="entry name" value="HATPase_C_sf"/>
</dbReference>
<dbReference type="PANTHER" id="PTHR34220">
    <property type="entry name" value="SENSOR HISTIDINE KINASE YPDA"/>
    <property type="match status" value="1"/>
</dbReference>
<keyword evidence="1" id="KW-1133">Transmembrane helix</keyword>
<dbReference type="InterPro" id="IPR010559">
    <property type="entry name" value="Sig_transdc_His_kin_internal"/>
</dbReference>
<feature type="transmembrane region" description="Helical" evidence="1">
    <location>
        <begin position="236"/>
        <end position="256"/>
    </location>
</feature>
<keyword evidence="3" id="KW-0418">Kinase</keyword>
<dbReference type="RefSeq" id="WP_073180042.1">
    <property type="nucleotide sequence ID" value="NZ_FQYI01000007.1"/>
</dbReference>
<dbReference type="AlphaFoldDB" id="A0A1M6FRZ5"/>
<protein>
    <submittedName>
        <fullName evidence="3">Histidine kinase</fullName>
    </submittedName>
</protein>
<gene>
    <name evidence="3" type="ORF">SAMN05443429_107110</name>
</gene>
<dbReference type="Gene3D" id="3.30.565.10">
    <property type="entry name" value="Histidine kinase-like ATPase, C-terminal domain"/>
    <property type="match status" value="1"/>
</dbReference>
<feature type="transmembrane region" description="Helical" evidence="1">
    <location>
        <begin position="7"/>
        <end position="28"/>
    </location>
</feature>
<dbReference type="GO" id="GO:0000155">
    <property type="term" value="F:phosphorelay sensor kinase activity"/>
    <property type="evidence" value="ECO:0007669"/>
    <property type="project" value="InterPro"/>
</dbReference>